<dbReference type="InterPro" id="IPR036866">
    <property type="entry name" value="RibonucZ/Hydroxyglut_hydro"/>
</dbReference>
<evidence type="ECO:0000313" key="6">
    <source>
        <dbReference type="EMBL" id="VVT58867.1"/>
    </source>
</evidence>
<keyword evidence="7" id="KW-1185">Reference proteome</keyword>
<dbReference type="Pfam" id="PF00753">
    <property type="entry name" value="Lactamase_B"/>
    <property type="match status" value="1"/>
</dbReference>
<name>A0A5E8C5T3_9ASCO</name>
<proteinExistence type="inferred from homology"/>
<dbReference type="GO" id="GO:0044550">
    <property type="term" value="P:secondary metabolite biosynthetic process"/>
    <property type="evidence" value="ECO:0007669"/>
    <property type="project" value="TreeGrafter"/>
</dbReference>
<dbReference type="InterPro" id="IPR036388">
    <property type="entry name" value="WH-like_DNA-bd_sf"/>
</dbReference>
<evidence type="ECO:0000256" key="1">
    <source>
        <dbReference type="ARBA" id="ARBA00006759"/>
    </source>
</evidence>
<sequence length="380" mass="41839">MPMAFVAAAANATAFQTPTATNPPPQVRFSSSSSATGTAQIPEISVLSPMVTRVLGLNPGKFTLQGTNTYIIGNGARRVLIDTGEGQEEYHEKLAKYAALVGFEIEAVLITHWHGDHVGGVRKILEHAEERQQRKNPDEGGIIPTIYKYRLDDEVVAGLRPVEPQPHWEKLGESAKHGWQFVGVADGERLDFDGFSLTAHHTPGHAADHLVYWLEGPEETAMFSGDNVLGEGSTVFEDLGEYLDSLERMARVLARAGGSGSNRRVRVYPGHGHVIEDGHGKVREYIGHREQREREIVGSLRRHHQGQVSYGDGLRDGVSSVGVMEIVEDLYRAYPATLHGAAARGVVLHLTKLEREGRVESEHGKWRLVGEIGEEEWCKL</sequence>
<dbReference type="Proteomes" id="UP000398389">
    <property type="component" value="Unassembled WGS sequence"/>
</dbReference>
<dbReference type="CDD" id="cd07722">
    <property type="entry name" value="LACTB2-like_MBL-fold"/>
    <property type="match status" value="1"/>
</dbReference>
<dbReference type="Gene3D" id="3.60.15.10">
    <property type="entry name" value="Ribonuclease Z/Hydroxyacylglutathione hydrolase-like"/>
    <property type="match status" value="1"/>
</dbReference>
<dbReference type="InterPro" id="IPR047921">
    <property type="entry name" value="LACTB2-like_MBL-fold"/>
</dbReference>
<keyword evidence="4" id="KW-0862">Zinc</keyword>
<dbReference type="InterPro" id="IPR001279">
    <property type="entry name" value="Metallo-B-lactamas"/>
</dbReference>
<protein>
    <recommendedName>
        <fullName evidence="5">Metallo-beta-lactamase domain-containing protein</fullName>
    </recommendedName>
</protein>
<dbReference type="RefSeq" id="XP_031857026.1">
    <property type="nucleotide sequence ID" value="XM_032001135.1"/>
</dbReference>
<dbReference type="OrthoDB" id="17458at2759"/>
<dbReference type="InterPro" id="IPR050662">
    <property type="entry name" value="Sec-metab_biosynth-thioest"/>
</dbReference>
<dbReference type="InterPro" id="IPR041516">
    <property type="entry name" value="LACTB2_WH"/>
</dbReference>
<dbReference type="PANTHER" id="PTHR23131:SF0">
    <property type="entry name" value="ENDORIBONUCLEASE LACTB2"/>
    <property type="match status" value="1"/>
</dbReference>
<dbReference type="AlphaFoldDB" id="A0A5E8C5T3"/>
<dbReference type="PANTHER" id="PTHR23131">
    <property type="entry name" value="ENDORIBONUCLEASE LACTB2"/>
    <property type="match status" value="1"/>
</dbReference>
<dbReference type="GO" id="GO:0046872">
    <property type="term" value="F:metal ion binding"/>
    <property type="evidence" value="ECO:0007669"/>
    <property type="project" value="UniProtKB-KW"/>
</dbReference>
<dbReference type="Gene3D" id="1.10.10.10">
    <property type="entry name" value="Winged helix-like DNA-binding domain superfamily/Winged helix DNA-binding domain"/>
    <property type="match status" value="1"/>
</dbReference>
<comment type="similarity">
    <text evidence="1">Belongs to the metallo-beta-lactamase superfamily. Glyoxalase II family.</text>
</comment>
<organism evidence="6 7">
    <name type="scientific">Magnusiomyces paraingens</name>
    <dbReference type="NCBI Taxonomy" id="2606893"/>
    <lineage>
        <taxon>Eukaryota</taxon>
        <taxon>Fungi</taxon>
        <taxon>Dikarya</taxon>
        <taxon>Ascomycota</taxon>
        <taxon>Saccharomycotina</taxon>
        <taxon>Dipodascomycetes</taxon>
        <taxon>Dipodascales</taxon>
        <taxon>Dipodascaceae</taxon>
        <taxon>Magnusiomyces</taxon>
    </lineage>
</organism>
<dbReference type="SUPFAM" id="SSF56281">
    <property type="entry name" value="Metallo-hydrolase/oxidoreductase"/>
    <property type="match status" value="1"/>
</dbReference>
<dbReference type="SMART" id="SM00849">
    <property type="entry name" value="Lactamase_B"/>
    <property type="match status" value="1"/>
</dbReference>
<dbReference type="EMBL" id="CABVLU010000005">
    <property type="protein sequence ID" value="VVT58867.1"/>
    <property type="molecule type" value="Genomic_DNA"/>
</dbReference>
<evidence type="ECO:0000313" key="7">
    <source>
        <dbReference type="Proteomes" id="UP000398389"/>
    </source>
</evidence>
<dbReference type="GeneID" id="43585235"/>
<keyword evidence="3" id="KW-0378">Hydrolase</keyword>
<evidence type="ECO:0000259" key="5">
    <source>
        <dbReference type="SMART" id="SM00849"/>
    </source>
</evidence>
<evidence type="ECO:0000256" key="3">
    <source>
        <dbReference type="ARBA" id="ARBA00022801"/>
    </source>
</evidence>
<feature type="domain" description="Metallo-beta-lactamase" evidence="5">
    <location>
        <begin position="66"/>
        <end position="271"/>
    </location>
</feature>
<gene>
    <name evidence="6" type="ORF">SAPINGB_P006424</name>
</gene>
<reference evidence="6 7" key="1">
    <citation type="submission" date="2019-09" db="EMBL/GenBank/DDBJ databases">
        <authorList>
            <person name="Brejova B."/>
        </authorList>
    </citation>
    <scope>NUCLEOTIDE SEQUENCE [LARGE SCALE GENOMIC DNA]</scope>
</reference>
<keyword evidence="2" id="KW-0479">Metal-binding</keyword>
<evidence type="ECO:0000256" key="4">
    <source>
        <dbReference type="ARBA" id="ARBA00022833"/>
    </source>
</evidence>
<evidence type="ECO:0000256" key="2">
    <source>
        <dbReference type="ARBA" id="ARBA00022723"/>
    </source>
</evidence>
<accession>A0A5E8C5T3</accession>
<dbReference type="Pfam" id="PF17778">
    <property type="entry name" value="WHD_BLACT"/>
    <property type="match status" value="1"/>
</dbReference>
<dbReference type="GO" id="GO:0016787">
    <property type="term" value="F:hydrolase activity"/>
    <property type="evidence" value="ECO:0007669"/>
    <property type="project" value="UniProtKB-KW"/>
</dbReference>